<dbReference type="PROSITE" id="PS51257">
    <property type="entry name" value="PROKAR_LIPOPROTEIN"/>
    <property type="match status" value="1"/>
</dbReference>
<protein>
    <recommendedName>
        <fullName evidence="9">Peptidase M14 domain-containing protein</fullName>
    </recommendedName>
</protein>
<dbReference type="Proteomes" id="UP001391051">
    <property type="component" value="Unassembled WGS sequence"/>
</dbReference>
<keyword evidence="6" id="KW-0482">Metalloprotease</keyword>
<dbReference type="RefSeq" id="XP_066704574.1">
    <property type="nucleotide sequence ID" value="XM_066839510.1"/>
</dbReference>
<comment type="cofactor">
    <cofactor evidence="1">
        <name>Zn(2+)</name>
        <dbReference type="ChEBI" id="CHEBI:29105"/>
    </cofactor>
</comment>
<feature type="domain" description="Peptidase M14" evidence="9">
    <location>
        <begin position="73"/>
        <end position="436"/>
    </location>
</feature>
<accession>A0ABR1QR98</accession>
<comment type="similarity">
    <text evidence="2 7">Belongs to the peptidase M14 family.</text>
</comment>
<feature type="chain" id="PRO_5045200970" description="Peptidase M14 domain-containing protein" evidence="8">
    <location>
        <begin position="19"/>
        <end position="449"/>
    </location>
</feature>
<evidence type="ECO:0000256" key="7">
    <source>
        <dbReference type="PROSITE-ProRule" id="PRU01379"/>
    </source>
</evidence>
<evidence type="ECO:0000313" key="11">
    <source>
        <dbReference type="Proteomes" id="UP001391051"/>
    </source>
</evidence>
<dbReference type="SMART" id="SM00631">
    <property type="entry name" value="Zn_pept"/>
    <property type="match status" value="1"/>
</dbReference>
<feature type="signal peptide" evidence="8">
    <location>
        <begin position="1"/>
        <end position="18"/>
    </location>
</feature>
<dbReference type="PANTHER" id="PTHR11705:SF143">
    <property type="entry name" value="SLL0236 PROTEIN"/>
    <property type="match status" value="1"/>
</dbReference>
<evidence type="ECO:0000259" key="9">
    <source>
        <dbReference type="PROSITE" id="PS52035"/>
    </source>
</evidence>
<dbReference type="GeneID" id="92072572"/>
<dbReference type="SUPFAM" id="SSF53187">
    <property type="entry name" value="Zn-dependent exopeptidases"/>
    <property type="match status" value="1"/>
</dbReference>
<evidence type="ECO:0000256" key="8">
    <source>
        <dbReference type="SAM" id="SignalP"/>
    </source>
</evidence>
<reference evidence="10 11" key="1">
    <citation type="submission" date="2023-01" db="EMBL/GenBank/DDBJ databases">
        <title>Analysis of 21 Apiospora genomes using comparative genomics revels a genus with tremendous synthesis potential of carbohydrate active enzymes and secondary metabolites.</title>
        <authorList>
            <person name="Sorensen T."/>
        </authorList>
    </citation>
    <scope>NUCLEOTIDE SEQUENCE [LARGE SCALE GENOMIC DNA]</scope>
    <source>
        <strain evidence="10 11">CBS 24483</strain>
    </source>
</reference>
<feature type="active site" description="Proton donor/acceptor" evidence="7">
    <location>
        <position position="399"/>
    </location>
</feature>
<dbReference type="PROSITE" id="PS52035">
    <property type="entry name" value="PEPTIDASE_M14"/>
    <property type="match status" value="1"/>
</dbReference>
<keyword evidence="5" id="KW-0862">Zinc</keyword>
<sequence>MKLSKILGAGGLMPLVSACFLPGEETGDGRHHLYRRQGNNDTGFPIGSGDRFEGGAKFPRGLGTQEPGTKLDSLLSVEEIESAMRGLVSEYNIETFTMPYTTFENRTMLGGKVGGSGNCSEAYHVYFNGAIHARERGSSDNLLYFISDLLYANKTGTGLTYGGRSYSAHDVSRALAAGIVFVPLSNPDGVAHDQAQGNCWRKNRNPASATPGDDRSVGVDLNRNFDFLWDFPTKFEPTVAPNVASRNSSSEAFSGTSAFSEPETRNIKWVMDSFPNIRWYHDLHSFAGVVLYSWGSDENQARQPGMNFLNSTYDAVRGLMPDDPSGGIVYGEYTPSKDWSENVYAAMRTGNAMDAATGRHYEVQQAAYLYPTSGASDDYAYSRHFADPGLNLIHGFTVEFGFGNENSSCPFYPTAEQYHLNMLETGAGYMEFLMAGTEIGLGDEVACSS</sequence>
<evidence type="ECO:0000256" key="2">
    <source>
        <dbReference type="ARBA" id="ARBA00005988"/>
    </source>
</evidence>
<organism evidence="10 11">
    <name type="scientific">Apiospora aurea</name>
    <dbReference type="NCBI Taxonomy" id="335848"/>
    <lineage>
        <taxon>Eukaryota</taxon>
        <taxon>Fungi</taxon>
        <taxon>Dikarya</taxon>
        <taxon>Ascomycota</taxon>
        <taxon>Pezizomycotina</taxon>
        <taxon>Sordariomycetes</taxon>
        <taxon>Xylariomycetidae</taxon>
        <taxon>Amphisphaeriales</taxon>
        <taxon>Apiosporaceae</taxon>
        <taxon>Apiospora</taxon>
    </lineage>
</organism>
<keyword evidence="11" id="KW-1185">Reference proteome</keyword>
<keyword evidence="3" id="KW-0645">Protease</keyword>
<evidence type="ECO:0000256" key="6">
    <source>
        <dbReference type="ARBA" id="ARBA00023049"/>
    </source>
</evidence>
<name>A0ABR1QR98_9PEZI</name>
<dbReference type="EMBL" id="JAQQWE010000002">
    <property type="protein sequence ID" value="KAK7962463.1"/>
    <property type="molecule type" value="Genomic_DNA"/>
</dbReference>
<comment type="caution">
    <text evidence="10">The sequence shown here is derived from an EMBL/GenBank/DDBJ whole genome shotgun (WGS) entry which is preliminary data.</text>
</comment>
<evidence type="ECO:0000256" key="5">
    <source>
        <dbReference type="ARBA" id="ARBA00022833"/>
    </source>
</evidence>
<dbReference type="PANTHER" id="PTHR11705">
    <property type="entry name" value="PROTEASE FAMILY M14 CARBOXYPEPTIDASE A,B"/>
    <property type="match status" value="1"/>
</dbReference>
<evidence type="ECO:0000256" key="4">
    <source>
        <dbReference type="ARBA" id="ARBA00022801"/>
    </source>
</evidence>
<dbReference type="Gene3D" id="3.40.630.10">
    <property type="entry name" value="Zn peptidases"/>
    <property type="match status" value="1"/>
</dbReference>
<keyword evidence="4" id="KW-0378">Hydrolase</keyword>
<evidence type="ECO:0000313" key="10">
    <source>
        <dbReference type="EMBL" id="KAK7962463.1"/>
    </source>
</evidence>
<gene>
    <name evidence="10" type="ORF">PG986_003288</name>
</gene>
<evidence type="ECO:0000256" key="3">
    <source>
        <dbReference type="ARBA" id="ARBA00022670"/>
    </source>
</evidence>
<dbReference type="Pfam" id="PF00246">
    <property type="entry name" value="Peptidase_M14"/>
    <property type="match status" value="1"/>
</dbReference>
<proteinExistence type="inferred from homology"/>
<dbReference type="InterPro" id="IPR000834">
    <property type="entry name" value="Peptidase_M14"/>
</dbReference>
<keyword evidence="8" id="KW-0732">Signal</keyword>
<evidence type="ECO:0000256" key="1">
    <source>
        <dbReference type="ARBA" id="ARBA00001947"/>
    </source>
</evidence>